<evidence type="ECO:0000259" key="1">
    <source>
        <dbReference type="Pfam" id="PF02625"/>
    </source>
</evidence>
<keyword evidence="4" id="KW-1185">Reference proteome</keyword>
<dbReference type="PANTHER" id="PTHR30388">
    <property type="entry name" value="ALDEHYDE OXIDOREDUCTASE MOLYBDENUM COFACTOR ASSEMBLY PROTEIN"/>
    <property type="match status" value="1"/>
</dbReference>
<proteinExistence type="predicted"/>
<dbReference type="RefSeq" id="WP_309806283.1">
    <property type="nucleotide sequence ID" value="NZ_JAVDRD010000012.1"/>
</dbReference>
<gene>
    <name evidence="3" type="ORF">J2792_003759</name>
</gene>
<sequence>MIHTDHAALRAAHAGGTGLCTVVGIDGSFSRRVGAQMATQGAEQGAGADASVAGSLADVCLERQLVGDLAQMAPGVVPALQRYGRGSPIIDFRLPCGGGLDILLDPAPDRAALAQVVQALDARQPASLPLPVPADAPPHLLRARPYIPALSLVLLGEGAELAATAALARTMGIATQVFAKEDTASLRLGGVPQGAQADAWTAILLLFHDHEWERTILRWALDSPAFYIGAQGGMRARMARLDDLARDGVNETQLARVTSPIGLIPRTREPGVLALSALAEILGAYEALHPLA</sequence>
<protein>
    <submittedName>
        <fullName evidence="3">Xanthine dehydrogenase accessory factor</fullName>
    </submittedName>
</protein>
<dbReference type="Gene3D" id="3.40.50.720">
    <property type="entry name" value="NAD(P)-binding Rossmann-like Domain"/>
    <property type="match status" value="1"/>
</dbReference>
<dbReference type="Pfam" id="PF02625">
    <property type="entry name" value="XdhC_CoxI"/>
    <property type="match status" value="1"/>
</dbReference>
<accession>A0ABU1MSM7</accession>
<name>A0ABU1MSM7_9SPHN</name>
<evidence type="ECO:0000313" key="4">
    <source>
        <dbReference type="Proteomes" id="UP001184150"/>
    </source>
</evidence>
<dbReference type="InterPro" id="IPR003777">
    <property type="entry name" value="XdhC_CoxI"/>
</dbReference>
<feature type="domain" description="XdhC Rossmann" evidence="2">
    <location>
        <begin position="152"/>
        <end position="281"/>
    </location>
</feature>
<dbReference type="PANTHER" id="PTHR30388:SF4">
    <property type="entry name" value="MOLYBDENUM COFACTOR INSERTION CHAPERONE PAOD"/>
    <property type="match status" value="1"/>
</dbReference>
<dbReference type="InterPro" id="IPR027051">
    <property type="entry name" value="XdhC_Rossmann_dom"/>
</dbReference>
<dbReference type="InterPro" id="IPR052698">
    <property type="entry name" value="MoCofactor_Util/Proc"/>
</dbReference>
<reference evidence="3 4" key="1">
    <citation type="submission" date="2023-07" db="EMBL/GenBank/DDBJ databases">
        <title>Sorghum-associated microbial communities from plants grown in Nebraska, USA.</title>
        <authorList>
            <person name="Schachtman D."/>
        </authorList>
    </citation>
    <scope>NUCLEOTIDE SEQUENCE [LARGE SCALE GENOMIC DNA]</scope>
    <source>
        <strain evidence="3 4">DS1027</strain>
    </source>
</reference>
<dbReference type="Pfam" id="PF13478">
    <property type="entry name" value="XdhC_C"/>
    <property type="match status" value="1"/>
</dbReference>
<dbReference type="Proteomes" id="UP001184150">
    <property type="component" value="Unassembled WGS sequence"/>
</dbReference>
<evidence type="ECO:0000259" key="2">
    <source>
        <dbReference type="Pfam" id="PF13478"/>
    </source>
</evidence>
<dbReference type="EMBL" id="JAVDRD010000012">
    <property type="protein sequence ID" value="MDR6512872.1"/>
    <property type="molecule type" value="Genomic_DNA"/>
</dbReference>
<comment type="caution">
    <text evidence="3">The sequence shown here is derived from an EMBL/GenBank/DDBJ whole genome shotgun (WGS) entry which is preliminary data.</text>
</comment>
<evidence type="ECO:0000313" key="3">
    <source>
        <dbReference type="EMBL" id="MDR6512872.1"/>
    </source>
</evidence>
<organism evidence="3 4">
    <name type="scientific">Novosphingobium capsulatum</name>
    <dbReference type="NCBI Taxonomy" id="13688"/>
    <lineage>
        <taxon>Bacteria</taxon>
        <taxon>Pseudomonadati</taxon>
        <taxon>Pseudomonadota</taxon>
        <taxon>Alphaproteobacteria</taxon>
        <taxon>Sphingomonadales</taxon>
        <taxon>Sphingomonadaceae</taxon>
        <taxon>Novosphingobium</taxon>
    </lineage>
</organism>
<feature type="domain" description="XdhC- CoxI" evidence="1">
    <location>
        <begin position="18"/>
        <end position="84"/>
    </location>
</feature>